<dbReference type="NCBIfam" id="TIGR00379">
    <property type="entry name" value="cobB"/>
    <property type="match status" value="1"/>
</dbReference>
<dbReference type="HAMAP" id="MF_00027">
    <property type="entry name" value="CobB_CbiA"/>
    <property type="match status" value="1"/>
</dbReference>
<dbReference type="EC" id="6.3.5.11" evidence="7"/>
<evidence type="ECO:0000259" key="9">
    <source>
        <dbReference type="Pfam" id="PF07685"/>
    </source>
</evidence>
<dbReference type="Gene3D" id="3.40.50.300">
    <property type="entry name" value="P-loop containing nucleotide triphosphate hydrolases"/>
    <property type="match status" value="1"/>
</dbReference>
<comment type="miscellaneous">
    <text evidence="7">The a and c carboxylates of cobyrinate are activated for nucleophilic attack via formation of a phosphorylated intermediate by ATP. CbiA catalyzes first the amidation of the c-carboxylate, and then that of the a-carboxylate.</text>
</comment>
<protein>
    <recommendedName>
        <fullName evidence="7">Cobyrinate a,c-diamide synthase</fullName>
        <ecNumber evidence="7">6.3.5.11</ecNumber>
    </recommendedName>
    <alternativeName>
        <fullName evidence="7">Cobyrinic acid a,c-diamide synthetase</fullName>
    </alternativeName>
</protein>
<keyword evidence="3 7" id="KW-0547">Nucleotide-binding</keyword>
<evidence type="ECO:0000256" key="2">
    <source>
        <dbReference type="ARBA" id="ARBA00022598"/>
    </source>
</evidence>
<sequence>MKKVLIAGTNSGSGKTTVTSILMSCLANVAPFKVGPDYIDTTYHEIFTGNKSHNLDIFMVGEENMRNIFEIYSQNKNIAVIEGVMGLFDGLSNEFDNFSTAHVARILDIPVILVISAKAISTSCAAIALGFKILDPRINICGVILNNMSSQRHYLSLKEAIEKYANIECLGYVPKNESLALESRHLGLKLAFEENEKKILQRKKLFCEIGEKYLDLKKIKKIAKNFEPKMTFENWEKIKNLKNKYFGKKVAIAKDRAFSFYYQENLDLLKFCGFEITEFSPIFDKKIPENIDFIYFGGGYPELFAKELQDNISMKKSILEEFEKGTKIYAECGGFMYLAKKIHLLDGENYNFCGILDLEIKMRETLNIKRFGYINIETENGIKLKGHEFHYSEIVKNKENYTFYKICKNDDRKWDCGYRKKNILAGYPHISFFSNLKFFKFLVEEL</sequence>
<comment type="similarity">
    <text evidence="7">Belongs to the CobB/CbiA family.</text>
</comment>
<reference evidence="10" key="1">
    <citation type="submission" date="2024-07" db="EMBL/GenBank/DDBJ databases">
        <authorList>
            <person name="Li X.-J."/>
            <person name="Wang X."/>
        </authorList>
    </citation>
    <scope>NUCLEOTIDE SEQUENCE</scope>
    <source>
        <strain evidence="10">HSP-334</strain>
    </source>
</reference>
<keyword evidence="2 7" id="KW-0436">Ligase</keyword>
<dbReference type="PROSITE" id="PS51274">
    <property type="entry name" value="GATASE_COBBQ"/>
    <property type="match status" value="1"/>
</dbReference>
<keyword evidence="5 7" id="KW-0460">Magnesium</keyword>
<dbReference type="PANTHER" id="PTHR43873:SF1">
    <property type="entry name" value="COBYRINATE A,C-DIAMIDE SYNTHASE"/>
    <property type="match status" value="1"/>
</dbReference>
<comment type="catalytic activity">
    <reaction evidence="7">
        <text>cob(II)yrinate + 2 L-glutamine + 2 ATP + 2 H2O = cob(II)yrinate a,c diamide + 2 L-glutamate + 2 ADP + 2 phosphate + 2 H(+)</text>
        <dbReference type="Rhea" id="RHEA:26289"/>
        <dbReference type="ChEBI" id="CHEBI:15377"/>
        <dbReference type="ChEBI" id="CHEBI:15378"/>
        <dbReference type="ChEBI" id="CHEBI:29985"/>
        <dbReference type="ChEBI" id="CHEBI:30616"/>
        <dbReference type="ChEBI" id="CHEBI:43474"/>
        <dbReference type="ChEBI" id="CHEBI:58359"/>
        <dbReference type="ChEBI" id="CHEBI:58537"/>
        <dbReference type="ChEBI" id="CHEBI:58894"/>
        <dbReference type="ChEBI" id="CHEBI:456216"/>
        <dbReference type="EC" id="6.3.5.11"/>
    </reaction>
</comment>
<dbReference type="AlphaFoldDB" id="A0AB39VL55"/>
<evidence type="ECO:0000256" key="1">
    <source>
        <dbReference type="ARBA" id="ARBA00001946"/>
    </source>
</evidence>
<dbReference type="InterPro" id="IPR029062">
    <property type="entry name" value="Class_I_gatase-like"/>
</dbReference>
<gene>
    <name evidence="7" type="primary">cbiA</name>
    <name evidence="10" type="ORF">AB8B22_08875</name>
</gene>
<dbReference type="Gene3D" id="3.40.50.880">
    <property type="match status" value="1"/>
</dbReference>
<dbReference type="Pfam" id="PF01656">
    <property type="entry name" value="CbiA"/>
    <property type="match status" value="1"/>
</dbReference>
<dbReference type="KEGG" id="lrug:AB8B22_08875"/>
<feature type="domain" description="CobQ/CobB/MinD/ParA nucleotide binding" evidence="8">
    <location>
        <begin position="5"/>
        <end position="185"/>
    </location>
</feature>
<dbReference type="Pfam" id="PF07685">
    <property type="entry name" value="GATase_3"/>
    <property type="match status" value="1"/>
</dbReference>
<dbReference type="CDD" id="cd05388">
    <property type="entry name" value="CobB_N"/>
    <property type="match status" value="1"/>
</dbReference>
<keyword evidence="6 7" id="KW-0315">Glutamine amidotransferase</keyword>
<dbReference type="InterPro" id="IPR027417">
    <property type="entry name" value="P-loop_NTPase"/>
</dbReference>
<comment type="cofactor">
    <cofactor evidence="1 7">
        <name>Mg(2+)</name>
        <dbReference type="ChEBI" id="CHEBI:18420"/>
    </cofactor>
</comment>
<dbReference type="InterPro" id="IPR002586">
    <property type="entry name" value="CobQ/CobB/MinD/ParA_Nub-bd_dom"/>
</dbReference>
<dbReference type="GO" id="GO:0042242">
    <property type="term" value="F:cobyrinic acid a,c-diamide synthase activity"/>
    <property type="evidence" value="ECO:0007669"/>
    <property type="project" value="UniProtKB-UniRule"/>
</dbReference>
<dbReference type="InterPro" id="IPR011698">
    <property type="entry name" value="GATase_3"/>
</dbReference>
<feature type="site" description="Increases nucleophilicity of active site Cys" evidence="7">
    <location>
        <position position="429"/>
    </location>
</feature>
<dbReference type="SUPFAM" id="SSF52317">
    <property type="entry name" value="Class I glutamine amidotransferase-like"/>
    <property type="match status" value="1"/>
</dbReference>
<evidence type="ECO:0000259" key="8">
    <source>
        <dbReference type="Pfam" id="PF01656"/>
    </source>
</evidence>
<evidence type="ECO:0000256" key="5">
    <source>
        <dbReference type="ARBA" id="ARBA00022842"/>
    </source>
</evidence>
<feature type="active site" description="Nucleophile" evidence="7">
    <location>
        <position position="332"/>
    </location>
</feature>
<name>A0AB39VL55_9FUSO</name>
<organism evidence="10">
    <name type="scientific">Leptotrichia rugosa</name>
    <dbReference type="NCBI Taxonomy" id="3239302"/>
    <lineage>
        <taxon>Bacteria</taxon>
        <taxon>Fusobacteriati</taxon>
        <taxon>Fusobacteriota</taxon>
        <taxon>Fusobacteriia</taxon>
        <taxon>Fusobacteriales</taxon>
        <taxon>Leptotrichiaceae</taxon>
        <taxon>Leptotrichia</taxon>
    </lineage>
</organism>
<dbReference type="CDD" id="cd03130">
    <property type="entry name" value="GATase1_CobB"/>
    <property type="match status" value="1"/>
</dbReference>
<evidence type="ECO:0000256" key="3">
    <source>
        <dbReference type="ARBA" id="ARBA00022741"/>
    </source>
</evidence>
<comment type="pathway">
    <text evidence="7">Cofactor biosynthesis; adenosylcobalamin biosynthesis; cob(II)yrinate a,c-diamide from sirohydrochlorin (anaerobic route): step 10/10.</text>
</comment>
<dbReference type="PANTHER" id="PTHR43873">
    <property type="entry name" value="COBYRINATE A,C-DIAMIDE SYNTHASE"/>
    <property type="match status" value="1"/>
</dbReference>
<comment type="domain">
    <text evidence="7">Comprises of two domains. The C-terminal domain contains the binding site for glutamine and catalyzes the hydrolysis of this substrate to glutamate and ammonia. The N-terminal domain is anticipated to bind ATP and cobyrinate and catalyzes the ultimate synthesis of the diamide product. The ammonia produced via the glutaminase domain is probably translocated to the adjacent domain via a molecular tunnel, where it reacts with an activated intermediate.</text>
</comment>
<dbReference type="GO" id="GO:0009236">
    <property type="term" value="P:cobalamin biosynthetic process"/>
    <property type="evidence" value="ECO:0007669"/>
    <property type="project" value="UniProtKB-UniRule"/>
</dbReference>
<keyword evidence="7" id="KW-0169">Cobalamin biosynthesis</keyword>
<dbReference type="GO" id="GO:0005524">
    <property type="term" value="F:ATP binding"/>
    <property type="evidence" value="ECO:0007669"/>
    <property type="project" value="UniProtKB-UniRule"/>
</dbReference>
<comment type="function">
    <text evidence="7">Catalyzes the ATP-dependent amidation of the two carboxylate groups at positions a and c of cobyrinate, using either L-glutamine or ammonia as the nitrogen source.</text>
</comment>
<dbReference type="RefSeq" id="WP_369711949.1">
    <property type="nucleotide sequence ID" value="NZ_CP165644.1"/>
</dbReference>
<dbReference type="NCBIfam" id="NF002204">
    <property type="entry name" value="PRK01077.1"/>
    <property type="match status" value="1"/>
</dbReference>
<dbReference type="InterPro" id="IPR004484">
    <property type="entry name" value="CbiA/CobB_synth"/>
</dbReference>
<dbReference type="SUPFAM" id="SSF52540">
    <property type="entry name" value="P-loop containing nucleoside triphosphate hydrolases"/>
    <property type="match status" value="1"/>
</dbReference>
<evidence type="ECO:0000256" key="4">
    <source>
        <dbReference type="ARBA" id="ARBA00022840"/>
    </source>
</evidence>
<evidence type="ECO:0000256" key="7">
    <source>
        <dbReference type="HAMAP-Rule" id="MF_00027"/>
    </source>
</evidence>
<dbReference type="EMBL" id="CP165644">
    <property type="protein sequence ID" value="XDU67829.1"/>
    <property type="molecule type" value="Genomic_DNA"/>
</dbReference>
<accession>A0AB39VL55</accession>
<evidence type="ECO:0000313" key="10">
    <source>
        <dbReference type="EMBL" id="XDU67829.1"/>
    </source>
</evidence>
<keyword evidence="4 7" id="KW-0067">ATP-binding</keyword>
<evidence type="ECO:0000256" key="6">
    <source>
        <dbReference type="ARBA" id="ARBA00022962"/>
    </source>
</evidence>
<feature type="domain" description="CobB/CobQ-like glutamine amidotransferase" evidence="9">
    <location>
        <begin position="249"/>
        <end position="435"/>
    </location>
</feature>
<proteinExistence type="inferred from homology"/>